<evidence type="ECO:0000313" key="1">
    <source>
        <dbReference type="EMBL" id="KRY40721.1"/>
    </source>
</evidence>
<gene>
    <name evidence="1" type="ORF">T01_2458</name>
</gene>
<organism evidence="1 2">
    <name type="scientific">Trichinella spiralis</name>
    <name type="common">Trichina worm</name>
    <dbReference type="NCBI Taxonomy" id="6334"/>
    <lineage>
        <taxon>Eukaryota</taxon>
        <taxon>Metazoa</taxon>
        <taxon>Ecdysozoa</taxon>
        <taxon>Nematoda</taxon>
        <taxon>Enoplea</taxon>
        <taxon>Dorylaimia</taxon>
        <taxon>Trichinellida</taxon>
        <taxon>Trichinellidae</taxon>
        <taxon>Trichinella</taxon>
    </lineage>
</organism>
<protein>
    <submittedName>
        <fullName evidence="1">Uncharacterized protein</fullName>
    </submittedName>
</protein>
<dbReference type="Proteomes" id="UP000054776">
    <property type="component" value="Unassembled WGS sequence"/>
</dbReference>
<evidence type="ECO:0000313" key="2">
    <source>
        <dbReference type="Proteomes" id="UP000054776"/>
    </source>
</evidence>
<dbReference type="InParanoid" id="A0A0V1BUY8"/>
<proteinExistence type="predicted"/>
<sequence>MLIFVTCQLFEKNQEKKSHLKTEEELQVNLHHSLVSRLKTVLQILIDCFAHKRDEKRDEAVFNLIRIKRQSH</sequence>
<accession>A0A0V1BUY8</accession>
<name>A0A0V1BUY8_TRISP</name>
<dbReference type="AlphaFoldDB" id="A0A0V1BUY8"/>
<keyword evidence="2" id="KW-1185">Reference proteome</keyword>
<comment type="caution">
    <text evidence="1">The sequence shown here is derived from an EMBL/GenBank/DDBJ whole genome shotgun (WGS) entry which is preliminary data.</text>
</comment>
<reference evidence="1 2" key="1">
    <citation type="submission" date="2015-01" db="EMBL/GenBank/DDBJ databases">
        <title>Evolution of Trichinella species and genotypes.</title>
        <authorList>
            <person name="Korhonen P.K."/>
            <person name="Edoardo P."/>
            <person name="Giuseppe L.R."/>
            <person name="Gasser R.B."/>
        </authorList>
    </citation>
    <scope>NUCLEOTIDE SEQUENCE [LARGE SCALE GENOMIC DNA]</scope>
    <source>
        <strain evidence="1">ISS3</strain>
    </source>
</reference>
<dbReference type="EMBL" id="JYDH01000011">
    <property type="protein sequence ID" value="KRY40721.1"/>
    <property type="molecule type" value="Genomic_DNA"/>
</dbReference>